<dbReference type="RefSeq" id="WP_034742150.1">
    <property type="nucleotide sequence ID" value="NZ_BAUT01000004.1"/>
</dbReference>
<dbReference type="SUPFAM" id="SSF53335">
    <property type="entry name" value="S-adenosyl-L-methionine-dependent methyltransferases"/>
    <property type="match status" value="1"/>
</dbReference>
<dbReference type="STRING" id="1236970.JCM9140_676"/>
<evidence type="ECO:0000313" key="2">
    <source>
        <dbReference type="Proteomes" id="UP000018890"/>
    </source>
</evidence>
<dbReference type="PANTHER" id="PTHR38451">
    <property type="entry name" value="TRNA (ADENINE(22)-N(1))-METHYLTRANSFERASE"/>
    <property type="match status" value="1"/>
</dbReference>
<keyword evidence="1" id="KW-0808">Transferase</keyword>
<dbReference type="PANTHER" id="PTHR38451:SF1">
    <property type="entry name" value="TRNA (ADENINE(22)-N(1))-METHYLTRANSFERASE"/>
    <property type="match status" value="1"/>
</dbReference>
<protein>
    <submittedName>
        <fullName evidence="1">Putative tRNA-m1A22 methylase</fullName>
    </submittedName>
</protein>
<accession>W4PYG1</accession>
<dbReference type="Gene3D" id="3.40.50.150">
    <property type="entry name" value="Vaccinia Virus protein VP39"/>
    <property type="match status" value="1"/>
</dbReference>
<keyword evidence="2" id="KW-1185">Reference proteome</keyword>
<name>W4PYG1_9BACI</name>
<dbReference type="PIRSF" id="PIRSF018637">
    <property type="entry name" value="TrmK"/>
    <property type="match status" value="1"/>
</dbReference>
<dbReference type="Gene3D" id="1.10.287.1890">
    <property type="match status" value="1"/>
</dbReference>
<sequence>MNERQLSERLIRVAKYVPKGASMADIGSDHAYLPCYLCLQDQELTAIAGEVNEGPFQSAKKQVEKSGLTKKIEVRKGNGLEVITQGEVDTITVAGMGGALITTILEEGKEKLKGVETLVLQPNVSANVIRLWLLENGWKLVAEEILEEDEKIYEILVANRGEDASLYATNKDQKLLLGPFLVKELHPAFKKKWQFEVMNWKRIVAQFEKASTNEQVEGKRQELLKNISMVEEVLNS</sequence>
<dbReference type="InterPro" id="IPR029063">
    <property type="entry name" value="SAM-dependent_MTases_sf"/>
</dbReference>
<evidence type="ECO:0000313" key="1">
    <source>
        <dbReference type="EMBL" id="GAE24725.1"/>
    </source>
</evidence>
<dbReference type="Proteomes" id="UP000018890">
    <property type="component" value="Unassembled WGS sequence"/>
</dbReference>
<dbReference type="GO" id="GO:0032259">
    <property type="term" value="P:methylation"/>
    <property type="evidence" value="ECO:0007669"/>
    <property type="project" value="UniProtKB-KW"/>
</dbReference>
<dbReference type="OrthoDB" id="5881184at2"/>
<dbReference type="GO" id="GO:0160105">
    <property type="term" value="F:tRNA (adenine(22)-N1)-methyltransferase activity"/>
    <property type="evidence" value="ECO:0007669"/>
    <property type="project" value="InterPro"/>
</dbReference>
<organism evidence="1 2">
    <name type="scientific">Halalkalibacter wakoensis JCM 9140</name>
    <dbReference type="NCBI Taxonomy" id="1236970"/>
    <lineage>
        <taxon>Bacteria</taxon>
        <taxon>Bacillati</taxon>
        <taxon>Bacillota</taxon>
        <taxon>Bacilli</taxon>
        <taxon>Bacillales</taxon>
        <taxon>Bacillaceae</taxon>
        <taxon>Halalkalibacter</taxon>
    </lineage>
</organism>
<reference evidence="1" key="1">
    <citation type="journal article" date="2014" name="Genome Announc.">
        <title>Draft Genome Sequences of Three Alkaliphilic Bacillus Strains, Bacillus wakoensis JCM 9140T, Bacillus akibai JCM 9157T, and Bacillus hemicellulosilyticus JCM 9152T.</title>
        <authorList>
            <person name="Yuki M."/>
            <person name="Oshima K."/>
            <person name="Suda W."/>
            <person name="Oshida Y."/>
            <person name="Kitamura K."/>
            <person name="Iida T."/>
            <person name="Hattori M."/>
            <person name="Ohkuma M."/>
        </authorList>
    </citation>
    <scope>NUCLEOTIDE SEQUENCE [LARGE SCALE GENOMIC DNA]</scope>
    <source>
        <strain evidence="1">JCM 9140</strain>
    </source>
</reference>
<dbReference type="InterPro" id="IPR006901">
    <property type="entry name" value="TrmK"/>
</dbReference>
<dbReference type="Pfam" id="PF04816">
    <property type="entry name" value="TrmK"/>
    <property type="match status" value="1"/>
</dbReference>
<comment type="caution">
    <text evidence="1">The sequence shown here is derived from an EMBL/GenBank/DDBJ whole genome shotgun (WGS) entry which is preliminary data.</text>
</comment>
<keyword evidence="1" id="KW-0489">Methyltransferase</keyword>
<gene>
    <name evidence="1" type="ORF">JCM9140_676</name>
</gene>
<proteinExistence type="predicted"/>
<dbReference type="AlphaFoldDB" id="W4PYG1"/>
<dbReference type="EMBL" id="BAUT01000004">
    <property type="protein sequence ID" value="GAE24725.1"/>
    <property type="molecule type" value="Genomic_DNA"/>
</dbReference>